<evidence type="ECO:0000256" key="2">
    <source>
        <dbReference type="SAM" id="MobiDB-lite"/>
    </source>
</evidence>
<evidence type="ECO:0000313" key="5">
    <source>
        <dbReference type="Proteomes" id="UP000605848"/>
    </source>
</evidence>
<dbReference type="InterPro" id="IPR050697">
    <property type="entry name" value="Adenylyl/Guanylyl_Cyclase_3/4"/>
</dbReference>
<dbReference type="CDD" id="cd07302">
    <property type="entry name" value="CHD"/>
    <property type="match status" value="1"/>
</dbReference>
<dbReference type="Gene3D" id="3.40.50.10070">
    <property type="entry name" value="TolB, N-terminal domain"/>
    <property type="match status" value="1"/>
</dbReference>
<dbReference type="SUPFAM" id="SSF48452">
    <property type="entry name" value="TPR-like"/>
    <property type="match status" value="1"/>
</dbReference>
<feature type="region of interest" description="Disordered" evidence="2">
    <location>
        <begin position="1"/>
        <end position="20"/>
    </location>
</feature>
<accession>A0A937D0K7</accession>
<dbReference type="GO" id="GO:0006171">
    <property type="term" value="P:cAMP biosynthetic process"/>
    <property type="evidence" value="ECO:0007669"/>
    <property type="project" value="TreeGrafter"/>
</dbReference>
<feature type="compositionally biased region" description="Basic and acidic residues" evidence="2">
    <location>
        <begin position="10"/>
        <end position="20"/>
    </location>
</feature>
<dbReference type="AlphaFoldDB" id="A0A937D0K7"/>
<dbReference type="InterPro" id="IPR019734">
    <property type="entry name" value="TPR_rpt"/>
</dbReference>
<dbReference type="EMBL" id="JAEQMY010000117">
    <property type="protein sequence ID" value="MBL0407834.1"/>
    <property type="molecule type" value="Genomic_DNA"/>
</dbReference>
<organism evidence="4 5">
    <name type="scientific">Microvirga aerilata</name>
    <dbReference type="NCBI Taxonomy" id="670292"/>
    <lineage>
        <taxon>Bacteria</taxon>
        <taxon>Pseudomonadati</taxon>
        <taxon>Pseudomonadota</taxon>
        <taxon>Alphaproteobacteria</taxon>
        <taxon>Hyphomicrobiales</taxon>
        <taxon>Methylobacteriaceae</taxon>
        <taxon>Microvirga</taxon>
    </lineage>
</organism>
<dbReference type="PROSITE" id="PS50005">
    <property type="entry name" value="TPR"/>
    <property type="match status" value="1"/>
</dbReference>
<dbReference type="PROSITE" id="PS50125">
    <property type="entry name" value="GUANYLATE_CYCLASE_2"/>
    <property type="match status" value="1"/>
</dbReference>
<feature type="repeat" description="TPR" evidence="1">
    <location>
        <begin position="512"/>
        <end position="545"/>
    </location>
</feature>
<name>A0A937D0K7_9HYPH</name>
<keyword evidence="5" id="KW-1185">Reference proteome</keyword>
<dbReference type="InterPro" id="IPR011990">
    <property type="entry name" value="TPR-like_helical_dom_sf"/>
</dbReference>
<proteinExistence type="predicted"/>
<feature type="domain" description="Guanylate cyclase" evidence="3">
    <location>
        <begin position="31"/>
        <end position="145"/>
    </location>
</feature>
<dbReference type="InterPro" id="IPR029787">
    <property type="entry name" value="Nucleotide_cyclase"/>
</dbReference>
<sequence length="602" mass="65716">MSSGTHAHHRPEEAFEPMETRSKRVERRLAAIFAADVAGYSRLMGQDEVGTMRALTAHREVMDRLIEDHGGRIANTAGDSVLAEFPSAVDAVMCAGEVQKTLGDLNEGADNKLPLHFRIGIHVGDVMVQGSDLLGDGVNIAVRLQALADPGGGCVSHEVHRHVRKVTSPTFKDLGEQQVKNIDEPVRAFVAMLLPADSPEQPSALQGSSLPASRARPTIAVLPFANLGGDQGQEYFADGMVDEIITGLAHIHWLTVIARNSSFAFKGRTSDIRQIARELGVRYVLEGSIRRAGDRLRISSQLVEAETGGHLWANRFEGSLADVFELQDQITEGVVFALEPTLRKAEIARAKRKRPDDLDAYDLYLRAVAHMYETTPQGREAALAFVERALAIDPNYAEAHGVAAWCYLAKTLWEGGLSSDHRESALLHARAVQALQSEDATTLAHAAIALALATRDLEAALELIDRALALSPNSVHAHDHGAVISTWAGRYDRAHALADRALRLSPFDPLSVMAFAAKAGAFLMQGQYNEALSSARKGLQIYPNHTPSFLIAIASLMRLDRATEAQAMAHEYMNIYPGYRILKRWPVLEHFCDELRGAGLPE</sequence>
<dbReference type="PANTHER" id="PTHR43081">
    <property type="entry name" value="ADENYLATE CYCLASE, TERMINAL-DIFFERENTIATION SPECIFIC-RELATED"/>
    <property type="match status" value="1"/>
</dbReference>
<dbReference type="GO" id="GO:0004016">
    <property type="term" value="F:adenylate cyclase activity"/>
    <property type="evidence" value="ECO:0007669"/>
    <property type="project" value="UniProtKB-ARBA"/>
</dbReference>
<dbReference type="Pfam" id="PF00211">
    <property type="entry name" value="Guanylate_cyc"/>
    <property type="match status" value="1"/>
</dbReference>
<comment type="caution">
    <text evidence="4">The sequence shown here is derived from an EMBL/GenBank/DDBJ whole genome shotgun (WGS) entry which is preliminary data.</text>
</comment>
<dbReference type="SMART" id="SM00028">
    <property type="entry name" value="TPR"/>
    <property type="match status" value="3"/>
</dbReference>
<evidence type="ECO:0000313" key="4">
    <source>
        <dbReference type="EMBL" id="MBL0407834.1"/>
    </source>
</evidence>
<keyword evidence="1" id="KW-0802">TPR repeat</keyword>
<dbReference type="Gene3D" id="3.30.70.1230">
    <property type="entry name" value="Nucleotide cyclase"/>
    <property type="match status" value="1"/>
</dbReference>
<dbReference type="Proteomes" id="UP000605848">
    <property type="component" value="Unassembled WGS sequence"/>
</dbReference>
<dbReference type="InterPro" id="IPR001054">
    <property type="entry name" value="A/G_cyclase"/>
</dbReference>
<dbReference type="Gene3D" id="1.25.40.10">
    <property type="entry name" value="Tetratricopeptide repeat domain"/>
    <property type="match status" value="2"/>
</dbReference>
<evidence type="ECO:0000259" key="3">
    <source>
        <dbReference type="PROSITE" id="PS50125"/>
    </source>
</evidence>
<dbReference type="GO" id="GO:0035556">
    <property type="term" value="P:intracellular signal transduction"/>
    <property type="evidence" value="ECO:0007669"/>
    <property type="project" value="InterPro"/>
</dbReference>
<dbReference type="PANTHER" id="PTHR43081:SF19">
    <property type="entry name" value="PH-SENSITIVE ADENYLATE CYCLASE RV1264"/>
    <property type="match status" value="1"/>
</dbReference>
<gene>
    <name evidence="4" type="ORF">JKG68_28415</name>
</gene>
<evidence type="ECO:0000256" key="1">
    <source>
        <dbReference type="PROSITE-ProRule" id="PRU00339"/>
    </source>
</evidence>
<dbReference type="SUPFAM" id="SSF55073">
    <property type="entry name" value="Nucleotide cyclase"/>
    <property type="match status" value="1"/>
</dbReference>
<protein>
    <submittedName>
        <fullName evidence="4">Adenylate/guanylate cyclase domain-containing protein</fullName>
    </submittedName>
</protein>
<reference evidence="4" key="1">
    <citation type="submission" date="2021-01" db="EMBL/GenBank/DDBJ databases">
        <title>Microvirga sp.</title>
        <authorList>
            <person name="Kim M.K."/>
        </authorList>
    </citation>
    <scope>NUCLEOTIDE SEQUENCE</scope>
    <source>
        <strain evidence="4">5420S-16</strain>
    </source>
</reference>